<feature type="compositionally biased region" description="Acidic residues" evidence="1">
    <location>
        <begin position="129"/>
        <end position="165"/>
    </location>
</feature>
<name>G3AUW7_SPAPN</name>
<reference evidence="2 3" key="1">
    <citation type="journal article" date="2011" name="Proc. Natl. Acad. Sci. U.S.A.">
        <title>Comparative genomics of xylose-fermenting fungi for enhanced biofuel production.</title>
        <authorList>
            <person name="Wohlbach D.J."/>
            <person name="Kuo A."/>
            <person name="Sato T.K."/>
            <person name="Potts K.M."/>
            <person name="Salamov A.A."/>
            <person name="LaButti K.M."/>
            <person name="Sun H."/>
            <person name="Clum A."/>
            <person name="Pangilinan J.L."/>
            <person name="Lindquist E.A."/>
            <person name="Lucas S."/>
            <person name="Lapidus A."/>
            <person name="Jin M."/>
            <person name="Gunawan C."/>
            <person name="Balan V."/>
            <person name="Dale B.E."/>
            <person name="Jeffries T.W."/>
            <person name="Zinkel R."/>
            <person name="Barry K.W."/>
            <person name="Grigoriev I.V."/>
            <person name="Gasch A.P."/>
        </authorList>
    </citation>
    <scope>NUCLEOTIDE SEQUENCE [LARGE SCALE GENOMIC DNA]</scope>
    <source>
        <strain evidence="3">NRRL Y-27907 / 11-Y1</strain>
    </source>
</reference>
<dbReference type="KEGG" id="spaa:SPAPADRAFT_63675"/>
<dbReference type="RefSeq" id="XP_007377824.1">
    <property type="nucleotide sequence ID" value="XM_007377762.1"/>
</dbReference>
<organism evidence="3">
    <name type="scientific">Spathaspora passalidarum (strain NRRL Y-27907 / 11-Y1)</name>
    <dbReference type="NCBI Taxonomy" id="619300"/>
    <lineage>
        <taxon>Eukaryota</taxon>
        <taxon>Fungi</taxon>
        <taxon>Dikarya</taxon>
        <taxon>Ascomycota</taxon>
        <taxon>Saccharomycotina</taxon>
        <taxon>Pichiomycetes</taxon>
        <taxon>Debaryomycetaceae</taxon>
        <taxon>Spathaspora</taxon>
    </lineage>
</organism>
<feature type="compositionally biased region" description="Low complexity" evidence="1">
    <location>
        <begin position="207"/>
        <end position="217"/>
    </location>
</feature>
<proteinExistence type="predicted"/>
<protein>
    <submittedName>
        <fullName evidence="2">Uncharacterized protein</fullName>
    </submittedName>
</protein>
<dbReference type="GeneID" id="18874862"/>
<dbReference type="InterPro" id="IPR037738">
    <property type="entry name" value="Ecm13-like"/>
</dbReference>
<dbReference type="EMBL" id="GL996506">
    <property type="protein sequence ID" value="EGW30058.1"/>
    <property type="molecule type" value="Genomic_DNA"/>
</dbReference>
<dbReference type="InParanoid" id="G3AUW7"/>
<dbReference type="PANTHER" id="PTHR36826">
    <property type="entry name" value="PROTEIN ECM13"/>
    <property type="match status" value="1"/>
</dbReference>
<dbReference type="Proteomes" id="UP000000709">
    <property type="component" value="Unassembled WGS sequence"/>
</dbReference>
<dbReference type="OrthoDB" id="5431245at2759"/>
<accession>G3AUW7</accession>
<dbReference type="HOGENOM" id="CLU_089734_0_0_1"/>
<dbReference type="eggNOG" id="ENOG502SDCM">
    <property type="taxonomic scope" value="Eukaryota"/>
</dbReference>
<evidence type="ECO:0000313" key="2">
    <source>
        <dbReference type="EMBL" id="EGW30058.1"/>
    </source>
</evidence>
<dbReference type="OMA" id="HEHRTSI"/>
<dbReference type="AlphaFoldDB" id="G3AUW7"/>
<gene>
    <name evidence="2" type="ORF">SPAPADRAFT_63675</name>
</gene>
<dbReference type="PANTHER" id="PTHR36826:SF1">
    <property type="entry name" value="PROTEIN ECM13"/>
    <property type="match status" value="1"/>
</dbReference>
<feature type="compositionally biased region" description="Acidic residues" evidence="1">
    <location>
        <begin position="188"/>
        <end position="206"/>
    </location>
</feature>
<feature type="compositionally biased region" description="Low complexity" evidence="1">
    <location>
        <begin position="65"/>
        <end position="77"/>
    </location>
</feature>
<keyword evidence="3" id="KW-1185">Reference proteome</keyword>
<feature type="compositionally biased region" description="Acidic residues" evidence="1">
    <location>
        <begin position="99"/>
        <end position="115"/>
    </location>
</feature>
<evidence type="ECO:0000256" key="1">
    <source>
        <dbReference type="SAM" id="MobiDB-lite"/>
    </source>
</evidence>
<sequence length="271" mass="30870">MSELSFAQTYILASKVRSKLTKEAASPKASLRHLVVQANMLDNIMDYISEETERRTIQQREKSKLQQQQKAAPQVQAHVTFNIPVKPVNHTNTSVTEYELGDSDPESDSEDEDVEQFSPLIFRPANSIVEEDDDDDFTSSDSESDSDDYYYYSDSDEVEEDEEEQQQAQSPDNLPVFRELPVMNLSAIEEEDEDEDSYSSDSESEDSILSLPDLSDSYSLTDDEIEVHDIHEKPYAIAKSTPKSKYIEVEHKQQPFNNMFNGGTIALEHVF</sequence>
<feature type="region of interest" description="Disordered" evidence="1">
    <location>
        <begin position="61"/>
        <end position="217"/>
    </location>
</feature>
<evidence type="ECO:0000313" key="3">
    <source>
        <dbReference type="Proteomes" id="UP000000709"/>
    </source>
</evidence>
<dbReference type="STRING" id="619300.G3AUW7"/>